<dbReference type="Pfam" id="PF04994">
    <property type="entry name" value="TfoX_C"/>
    <property type="match status" value="1"/>
</dbReference>
<evidence type="ECO:0000313" key="4">
    <source>
        <dbReference type="EMBL" id="SNY53242.1"/>
    </source>
</evidence>
<proteinExistence type="predicted"/>
<name>A0A285IZ34_9RHOB</name>
<dbReference type="Proteomes" id="UP000231702">
    <property type="component" value="Unassembled WGS sequence"/>
</dbReference>
<evidence type="ECO:0000256" key="1">
    <source>
        <dbReference type="SAM" id="MobiDB-lite"/>
    </source>
</evidence>
<dbReference type="Proteomes" id="UP000231655">
    <property type="component" value="Unassembled WGS sequence"/>
</dbReference>
<dbReference type="EMBL" id="PGTD01000023">
    <property type="protein sequence ID" value="PJE25691.1"/>
    <property type="molecule type" value="Genomic_DNA"/>
</dbReference>
<evidence type="ECO:0000313" key="3">
    <source>
        <dbReference type="EMBL" id="PJE25691.1"/>
    </source>
</evidence>
<evidence type="ECO:0000313" key="6">
    <source>
        <dbReference type="Proteomes" id="UP000231702"/>
    </source>
</evidence>
<keyword evidence="6" id="KW-1185">Reference proteome</keyword>
<sequence length="111" mass="11885">MSPVTTIRNLGPAMERAFARAGITSAEALREMGCDAAYLAAMRSGMAAHFAGYMALCLGLQGRPWTDAAGPEKAAMRQRYDALREQAKAGRETPGSELQQFLDRIGLPGPL</sequence>
<dbReference type="Gene3D" id="1.10.150.20">
    <property type="entry name" value="5' to 3' exonuclease, C-terminal subdomain"/>
    <property type="match status" value="1"/>
</dbReference>
<reference evidence="3 6" key="2">
    <citation type="journal article" date="2018" name="Int. J. Syst. Evol. Microbiol.">
        <title>Pseudooceanicola lipolyticus sp. nov., a marine alphaproteobacterium, reclassification of Oceanicola flagellatus as Pseudooceanicola flagellatus comb. nov. and emended description of the genus Pseudooceanicola.</title>
        <authorList>
            <person name="Huang M.-M."/>
            <person name="Guo L.-L."/>
            <person name="Wu Y.-H."/>
            <person name="Lai Q.-L."/>
            <person name="Shao Z.-Z."/>
            <person name="Wang C.-S."/>
            <person name="Wu M."/>
            <person name="Xu X.-W."/>
        </authorList>
    </citation>
    <scope>NUCLEOTIDE SEQUENCE [LARGE SCALE GENOMIC DNA]</scope>
    <source>
        <strain evidence="3 6">Ar-45</strain>
    </source>
</reference>
<evidence type="ECO:0000313" key="5">
    <source>
        <dbReference type="Proteomes" id="UP000231655"/>
    </source>
</evidence>
<dbReference type="RefSeq" id="WP_097146254.1">
    <property type="nucleotide sequence ID" value="NZ_OBEA01000004.1"/>
</dbReference>
<feature type="domain" description="TfoX C-terminal" evidence="2">
    <location>
        <begin position="5"/>
        <end position="79"/>
    </location>
</feature>
<dbReference type="OrthoDB" id="7861542at2"/>
<evidence type="ECO:0000259" key="2">
    <source>
        <dbReference type="Pfam" id="PF04994"/>
    </source>
</evidence>
<protein>
    <submittedName>
        <fullName evidence="3">Competence protein TfoX</fullName>
    </submittedName>
    <submittedName>
        <fullName evidence="4">TfoX C-terminal domain-containing protein</fullName>
    </submittedName>
</protein>
<gene>
    <name evidence="3" type="ORF">CVM39_18435</name>
    <name evidence="4" type="ORF">SAMN06297129_2532</name>
</gene>
<dbReference type="EMBL" id="OBEA01000004">
    <property type="protein sequence ID" value="SNY53242.1"/>
    <property type="molecule type" value="Genomic_DNA"/>
</dbReference>
<reference evidence="4 5" key="1">
    <citation type="submission" date="2017-09" db="EMBL/GenBank/DDBJ databases">
        <authorList>
            <person name="Ehlers B."/>
            <person name="Leendertz F.H."/>
        </authorList>
    </citation>
    <scope>NUCLEOTIDE SEQUENCE [LARGE SCALE GENOMIC DNA]</scope>
    <source>
        <strain evidence="4 5">CGMCC 1.12662</strain>
    </source>
</reference>
<feature type="region of interest" description="Disordered" evidence="1">
    <location>
        <begin position="86"/>
        <end position="111"/>
    </location>
</feature>
<dbReference type="InterPro" id="IPR007077">
    <property type="entry name" value="TfoX_C"/>
</dbReference>
<organism evidence="4 5">
    <name type="scientific">Pseudooceanicola antarcticus</name>
    <dbReference type="NCBI Taxonomy" id="1247613"/>
    <lineage>
        <taxon>Bacteria</taxon>
        <taxon>Pseudomonadati</taxon>
        <taxon>Pseudomonadota</taxon>
        <taxon>Alphaproteobacteria</taxon>
        <taxon>Rhodobacterales</taxon>
        <taxon>Paracoccaceae</taxon>
        <taxon>Pseudooceanicola</taxon>
    </lineage>
</organism>
<accession>A0A285IZ34</accession>
<dbReference type="AlphaFoldDB" id="A0A285IZ34"/>